<dbReference type="RefSeq" id="WP_346789106.1">
    <property type="nucleotide sequence ID" value="NZ_JAYFSJ010000009.1"/>
</dbReference>
<feature type="chain" id="PRO_5046907214" evidence="1">
    <location>
        <begin position="23"/>
        <end position="499"/>
    </location>
</feature>
<sequence>MPPYSVVKLAAALLLSVPSCFASTAATDAAFDRQAWMQDYRLLKRELEKRYSHLAWMASPDSGVNLPDLDRQAQAALARARSDAEARQAILDFQNGFRDGHFSPLNAAVESSASSSEPPKRDLSHDNSLDGCASLGYVNGNGGAFSLPFETLPGVRLTADGLVLPMRSGIADLGAAGKLALLRIPSFTPRNYPQLCQQAWQAMLERGGRFDPDKLFTDIMRAWYRETAQRLRKLRAAGARALIVDIGDNPGGNDSGDAMSRLLGSGPVRSAPLWLARSPQGEAYLREWIENLSAGLPPEATAEDKAALQPFLDAFRAQASQWRQTPPVDMSWVWREQRAFDPGAARSRLVQVGYASGAVDHLEPGRYSKIVSEALFWPAQSFGSQGAWQGPVYLLTNGQTYSAAEMFAAVSRDNRLAKTVGQRTGGDGCGFMSKIQPLVLPHSGLRFRIPDCVRLRADGSDEVAGIAPDLPVSAAPGESRRAMAQKTLRAIAADLAPRP</sequence>
<evidence type="ECO:0000313" key="4">
    <source>
        <dbReference type="Proteomes" id="UP001405405"/>
    </source>
</evidence>
<organism evidence="3 4">
    <name type="scientific">Chromobacterium indicum</name>
    <dbReference type="NCBI Taxonomy" id="3110228"/>
    <lineage>
        <taxon>Bacteria</taxon>
        <taxon>Pseudomonadati</taxon>
        <taxon>Pseudomonadota</taxon>
        <taxon>Betaproteobacteria</taxon>
        <taxon>Neisseriales</taxon>
        <taxon>Chromobacteriaceae</taxon>
        <taxon>Chromobacterium</taxon>
    </lineage>
</organism>
<feature type="domain" description="Tail specific protease" evidence="2">
    <location>
        <begin position="385"/>
        <end position="471"/>
    </location>
</feature>
<keyword evidence="1" id="KW-0732">Signal</keyword>
<evidence type="ECO:0000313" key="3">
    <source>
        <dbReference type="EMBL" id="MEN7431867.1"/>
    </source>
</evidence>
<proteinExistence type="predicted"/>
<accession>A0ABV0CLD6</accession>
<dbReference type="Pfam" id="PF03572">
    <property type="entry name" value="Peptidase_S41"/>
    <property type="match status" value="1"/>
</dbReference>
<comment type="caution">
    <text evidence="3">The sequence shown here is derived from an EMBL/GenBank/DDBJ whole genome shotgun (WGS) entry which is preliminary data.</text>
</comment>
<evidence type="ECO:0000256" key="1">
    <source>
        <dbReference type="SAM" id="SignalP"/>
    </source>
</evidence>
<dbReference type="PANTHER" id="PTHR32060">
    <property type="entry name" value="TAIL-SPECIFIC PROTEASE"/>
    <property type="match status" value="1"/>
</dbReference>
<dbReference type="EMBL" id="JAYFSJ010000009">
    <property type="protein sequence ID" value="MEN7431867.1"/>
    <property type="molecule type" value="Genomic_DNA"/>
</dbReference>
<dbReference type="InterPro" id="IPR029045">
    <property type="entry name" value="ClpP/crotonase-like_dom_sf"/>
</dbReference>
<dbReference type="Gene3D" id="3.90.226.10">
    <property type="entry name" value="2-enoyl-CoA Hydratase, Chain A, domain 1"/>
    <property type="match status" value="1"/>
</dbReference>
<feature type="signal peptide" evidence="1">
    <location>
        <begin position="1"/>
        <end position="22"/>
    </location>
</feature>
<gene>
    <name evidence="3" type="ORF">VA599_13990</name>
</gene>
<reference evidence="3 4" key="1">
    <citation type="submission" date="2023-12" db="EMBL/GenBank/DDBJ databases">
        <title>Chromobacterium sp. strain TRC.1.1.SA producing antimicrobial pigment.</title>
        <authorList>
            <person name="Verma N."/>
            <person name="Choksket S."/>
            <person name="Pinnaka A.K."/>
            <person name="Korpole S."/>
        </authorList>
    </citation>
    <scope>NUCLEOTIDE SEQUENCE [LARGE SCALE GENOMIC DNA]</scope>
    <source>
        <strain evidence="3 4">TRC1.1.SA</strain>
    </source>
</reference>
<protein>
    <submittedName>
        <fullName evidence="3">S41 family peptidase</fullName>
    </submittedName>
</protein>
<dbReference type="SUPFAM" id="SSF52096">
    <property type="entry name" value="ClpP/crotonase"/>
    <property type="match status" value="1"/>
</dbReference>
<dbReference type="PANTHER" id="PTHR32060:SF30">
    <property type="entry name" value="CARBOXY-TERMINAL PROCESSING PROTEASE CTPA"/>
    <property type="match status" value="1"/>
</dbReference>
<evidence type="ECO:0000259" key="2">
    <source>
        <dbReference type="Pfam" id="PF03572"/>
    </source>
</evidence>
<dbReference type="Proteomes" id="UP001405405">
    <property type="component" value="Unassembled WGS sequence"/>
</dbReference>
<dbReference type="InterPro" id="IPR005151">
    <property type="entry name" value="Tail-specific_protease"/>
</dbReference>
<name>A0ABV0CLD6_9NEIS</name>
<keyword evidence="4" id="KW-1185">Reference proteome</keyword>